<organism evidence="1 2">
    <name type="scientific">Anoxybacterium hadale</name>
    <dbReference type="NCBI Taxonomy" id="3408580"/>
    <lineage>
        <taxon>Bacteria</taxon>
        <taxon>Bacillati</taxon>
        <taxon>Bacillota</taxon>
        <taxon>Clostridia</taxon>
        <taxon>Peptostreptococcales</taxon>
        <taxon>Anaerovoracaceae</taxon>
        <taxon>Anoxybacterium</taxon>
    </lineage>
</organism>
<accession>A0ACD1A9U8</accession>
<proteinExistence type="predicted"/>
<gene>
    <name evidence="1" type="ORF">FRZ06_06880</name>
</gene>
<evidence type="ECO:0000313" key="1">
    <source>
        <dbReference type="EMBL" id="QOX63084.1"/>
    </source>
</evidence>
<sequence length="413" mass="45556">MDRKERAFPSINPLKWSRKQKSRSLALLIFSFCIVYAASKLISGAMGREETLTVKPQEYTEKIVATGLVQLAKETKLVAEVNGIVKNIEIDDGNSISAGAVILSIDSPDLEYELKQKESVYLDEKAQYENLVNYEYQAAAEDLKRLDTARKKAEADWNAAELLYQEGAIADSERMSAKSAYDSSAAEWKKASLKAESLREGGALRSSAYSQMMNAQSAYESKLEEKNKYTITAPWDAILLKTYVKEQQLINPGDALAEIGEAGSSYVATELDEKYFPYLLKGMKAEIKVGDNRLPAAEGTITVISPKINENTGTFSIQIGLPGDFSFQASDLTVNVEILISEDANVILIPNQYLIAGEDSIYLYDDGKAMKKKIAYRLGLSGNIVVTSGLSEGDILIKPGKEIYDGKQVRIKE</sequence>
<reference evidence="1" key="1">
    <citation type="submission" date="2019-08" db="EMBL/GenBank/DDBJ databases">
        <title>Genome sequence of Clostridiales bacterium MT110.</title>
        <authorList>
            <person name="Cao J."/>
        </authorList>
    </citation>
    <scope>NUCLEOTIDE SEQUENCE</scope>
    <source>
        <strain evidence="1">MT110</strain>
    </source>
</reference>
<evidence type="ECO:0000313" key="2">
    <source>
        <dbReference type="Proteomes" id="UP000594014"/>
    </source>
</evidence>
<dbReference type="EMBL" id="CP042469">
    <property type="protein sequence ID" value="QOX63084.1"/>
    <property type="molecule type" value="Genomic_DNA"/>
</dbReference>
<dbReference type="Proteomes" id="UP000594014">
    <property type="component" value="Chromosome"/>
</dbReference>
<name>A0ACD1A9U8_9FIRM</name>
<keyword evidence="2" id="KW-1185">Reference proteome</keyword>
<protein>
    <submittedName>
        <fullName evidence="1">HlyD family efflux transporter periplasmic adaptor subunit</fullName>
    </submittedName>
</protein>